<dbReference type="AlphaFoldDB" id="A0AA39V6F8"/>
<evidence type="ECO:0000313" key="2">
    <source>
        <dbReference type="EMBL" id="KAK0514094.1"/>
    </source>
</evidence>
<accession>A0AA39V6F8</accession>
<gene>
    <name evidence="2" type="ORF">JMJ35_003816</name>
</gene>
<organism evidence="2 3">
    <name type="scientific">Cladonia borealis</name>
    <dbReference type="NCBI Taxonomy" id="184061"/>
    <lineage>
        <taxon>Eukaryota</taxon>
        <taxon>Fungi</taxon>
        <taxon>Dikarya</taxon>
        <taxon>Ascomycota</taxon>
        <taxon>Pezizomycotina</taxon>
        <taxon>Lecanoromycetes</taxon>
        <taxon>OSLEUM clade</taxon>
        <taxon>Lecanoromycetidae</taxon>
        <taxon>Lecanorales</taxon>
        <taxon>Lecanorineae</taxon>
        <taxon>Cladoniaceae</taxon>
        <taxon>Cladonia</taxon>
    </lineage>
</organism>
<reference evidence="2" key="1">
    <citation type="submission" date="2023-03" db="EMBL/GenBank/DDBJ databases">
        <title>Complete genome of Cladonia borealis.</title>
        <authorList>
            <person name="Park H."/>
        </authorList>
    </citation>
    <scope>NUCLEOTIDE SEQUENCE</scope>
    <source>
        <strain evidence="2">ANT050790</strain>
    </source>
</reference>
<protein>
    <submittedName>
        <fullName evidence="2">Uncharacterized protein</fullName>
    </submittedName>
</protein>
<comment type="caution">
    <text evidence="2">The sequence shown here is derived from an EMBL/GenBank/DDBJ whole genome shotgun (WGS) entry which is preliminary data.</text>
</comment>
<feature type="region of interest" description="Disordered" evidence="1">
    <location>
        <begin position="1"/>
        <end position="120"/>
    </location>
</feature>
<evidence type="ECO:0000313" key="3">
    <source>
        <dbReference type="Proteomes" id="UP001166286"/>
    </source>
</evidence>
<dbReference type="Proteomes" id="UP001166286">
    <property type="component" value="Unassembled WGS sequence"/>
</dbReference>
<evidence type="ECO:0000256" key="1">
    <source>
        <dbReference type="SAM" id="MobiDB-lite"/>
    </source>
</evidence>
<dbReference type="EMBL" id="JAFEKC020000006">
    <property type="protein sequence ID" value="KAK0514094.1"/>
    <property type="molecule type" value="Genomic_DNA"/>
</dbReference>
<keyword evidence="3" id="KW-1185">Reference proteome</keyword>
<name>A0AA39V6F8_9LECA</name>
<feature type="compositionally biased region" description="Polar residues" evidence="1">
    <location>
        <begin position="15"/>
        <end position="31"/>
    </location>
</feature>
<sequence length="120" mass="12576">MSSNMMDTEPGGESDQYQSIQTANNPHSKQGGQMGDVETQVDATDSQQEEQESEQGKKAAENIRYGQNISESGMGGMTTEAQGNANQGEGFGGTGNQEGSYDAEESRRDQGYGPGTGIGA</sequence>
<proteinExistence type="predicted"/>